<feature type="signal peptide" evidence="1">
    <location>
        <begin position="1"/>
        <end position="25"/>
    </location>
</feature>
<gene>
    <name evidence="2" type="ORF">H8K55_06945</name>
</gene>
<reference evidence="2 3" key="1">
    <citation type="submission" date="2020-08" db="EMBL/GenBank/DDBJ databases">
        <title>Novel species isolated from subtropical streams in China.</title>
        <authorList>
            <person name="Lu H."/>
        </authorList>
    </citation>
    <scope>NUCLEOTIDE SEQUENCE [LARGE SCALE GENOMIC DNA]</scope>
    <source>
        <strain evidence="2 3">LX15W</strain>
    </source>
</reference>
<sequence>MSLHKHRFLPVATLLLIASATTAQADNFAQFDTRLRYDSNLGNAKRPYIVSDSSLMTSFSIGQQHFIDDSNFNFSYAAKLSNESFNQLTGLSRSGAGLQINGKNKFGIGPYAPSVSLGFGLERQAFRDKERNATSHQIELKASKRLSASFNLWGSVTTEKNHADHQERVEYYVPGTTFETSNRVYKLNLDFAQNESSIWNISYAIRRGDVLVTTKADVAYIYAIARAIRPDNSFGANRDIYRLDGSTQTLSAGLTHGIDSNWSVNVNLQKHWTTIPRGTNYQRHVLALSASYQF</sequence>
<protein>
    <recommendedName>
        <fullName evidence="4">Outer membrane beta-barrel porin/alpha-amylase</fullName>
    </recommendedName>
</protein>
<name>A0ABR6Y9P9_9BURK</name>
<keyword evidence="1" id="KW-0732">Signal</keyword>
<feature type="chain" id="PRO_5045556178" description="Outer membrane beta-barrel porin/alpha-amylase" evidence="1">
    <location>
        <begin position="26"/>
        <end position="294"/>
    </location>
</feature>
<organism evidence="2 3">
    <name type="scientific">Undibacterium flavidum</name>
    <dbReference type="NCBI Taxonomy" id="2762297"/>
    <lineage>
        <taxon>Bacteria</taxon>
        <taxon>Pseudomonadati</taxon>
        <taxon>Pseudomonadota</taxon>
        <taxon>Betaproteobacteria</taxon>
        <taxon>Burkholderiales</taxon>
        <taxon>Oxalobacteraceae</taxon>
        <taxon>Undibacterium</taxon>
    </lineage>
</organism>
<evidence type="ECO:0000313" key="2">
    <source>
        <dbReference type="EMBL" id="MBC3873316.1"/>
    </source>
</evidence>
<keyword evidence="3" id="KW-1185">Reference proteome</keyword>
<evidence type="ECO:0008006" key="4">
    <source>
        <dbReference type="Google" id="ProtNLM"/>
    </source>
</evidence>
<comment type="caution">
    <text evidence="2">The sequence shown here is derived from an EMBL/GenBank/DDBJ whole genome shotgun (WGS) entry which is preliminary data.</text>
</comment>
<accession>A0ABR6Y9P9</accession>
<evidence type="ECO:0000313" key="3">
    <source>
        <dbReference type="Proteomes" id="UP000624279"/>
    </source>
</evidence>
<dbReference type="RefSeq" id="WP_186941349.1">
    <property type="nucleotide sequence ID" value="NZ_JACOGA010000005.1"/>
</dbReference>
<dbReference type="Proteomes" id="UP000624279">
    <property type="component" value="Unassembled WGS sequence"/>
</dbReference>
<evidence type="ECO:0000256" key="1">
    <source>
        <dbReference type="SAM" id="SignalP"/>
    </source>
</evidence>
<dbReference type="EMBL" id="JACOGA010000005">
    <property type="protein sequence ID" value="MBC3873316.1"/>
    <property type="molecule type" value="Genomic_DNA"/>
</dbReference>
<proteinExistence type="predicted"/>